<dbReference type="InterPro" id="IPR000682">
    <property type="entry name" value="PCMT"/>
</dbReference>
<dbReference type="eggNOG" id="COG2518">
    <property type="taxonomic scope" value="Bacteria"/>
</dbReference>
<protein>
    <recommendedName>
        <fullName evidence="4">Protein-L-isoaspartate O-methyltransferase</fullName>
        <ecNumber evidence="3">2.1.1.77</ecNumber>
    </recommendedName>
    <alternativeName>
        <fullName evidence="11">L-isoaspartyl protein carboxyl methyltransferase</fullName>
    </alternativeName>
    <alternativeName>
        <fullName evidence="9">Protein L-isoaspartyl methyltransferase</fullName>
    </alternativeName>
    <alternativeName>
        <fullName evidence="10">Protein-beta-aspartate methyltransferase</fullName>
    </alternativeName>
</protein>
<evidence type="ECO:0000256" key="11">
    <source>
        <dbReference type="ARBA" id="ARBA00031350"/>
    </source>
</evidence>
<evidence type="ECO:0000256" key="2">
    <source>
        <dbReference type="ARBA" id="ARBA00005369"/>
    </source>
</evidence>
<keyword evidence="6 12" id="KW-0489">Methyltransferase</keyword>
<dbReference type="Proteomes" id="UP000001549">
    <property type="component" value="Chromosome"/>
</dbReference>
<dbReference type="GO" id="GO:0005737">
    <property type="term" value="C:cytoplasm"/>
    <property type="evidence" value="ECO:0007669"/>
    <property type="project" value="UniProtKB-SubCell"/>
</dbReference>
<keyword evidence="7 12" id="KW-0808">Transferase</keyword>
<dbReference type="EC" id="2.1.1.77" evidence="3"/>
<gene>
    <name evidence="12" type="ordered locus">FsymDg_0482</name>
</gene>
<dbReference type="EMBL" id="CP002801">
    <property type="protein sequence ID" value="AEH08026.1"/>
    <property type="molecule type" value="Genomic_DNA"/>
</dbReference>
<sequence length="365" mass="39779">MQRHGEGVRRADFIPNVIWVNGDGSWMVPLNRAKEPERWQAAVDSDAPVIIQVDDGADTYGVGRGIFPTSSSSASGVMKKMLDMLDVQLGMDVLEIGTGTGYNAALIAERSKTGRTATIEVDPVIADHARATIARLGIPVTIVTDDGTRGYSNGAPYDRIMATASVSTVPYAWVEQTRPGGRIVLPLAGSFGQCALLSLTVTDDGTARGRFQSTAAFMKIRSHRDGAPLWWTHEDNRQISFTPVRPREVFENHDAGFALGLACPGMIAGSATDPETGIVFLRLSHARSRSWASFADDPEDEGYEVLQCGPRRLWEELEAAYHSWINAGRPRFHRFGMTVTPHGQEAWLGTPGHIVLPVQRPAAWS</sequence>
<dbReference type="GO" id="GO:0032259">
    <property type="term" value="P:methylation"/>
    <property type="evidence" value="ECO:0007669"/>
    <property type="project" value="UniProtKB-KW"/>
</dbReference>
<dbReference type="PANTHER" id="PTHR11579:SF0">
    <property type="entry name" value="PROTEIN-L-ISOASPARTATE(D-ASPARTATE) O-METHYLTRANSFERASE"/>
    <property type="match status" value="1"/>
</dbReference>
<reference evidence="12 13" key="1">
    <citation type="submission" date="2011-05" db="EMBL/GenBank/DDBJ databases">
        <title>Complete sequence of chromosome of Frankia symbiont of Datisca glomerata.</title>
        <authorList>
            <consortium name="US DOE Joint Genome Institute"/>
            <person name="Lucas S."/>
            <person name="Han J."/>
            <person name="Lapidus A."/>
            <person name="Cheng J.-F."/>
            <person name="Goodwin L."/>
            <person name="Pitluck S."/>
            <person name="Peters L."/>
            <person name="Mikhailova N."/>
            <person name="Chertkov O."/>
            <person name="Teshima H."/>
            <person name="Han C."/>
            <person name="Tapia R."/>
            <person name="Land M."/>
            <person name="Hauser L."/>
            <person name="Kyrpides N."/>
            <person name="Ivanova N."/>
            <person name="Pagani I."/>
            <person name="Berry A."/>
            <person name="Pawlowski K."/>
            <person name="Persson T."/>
            <person name="Vanden Heuvel B."/>
            <person name="Benson D."/>
            <person name="Woyke T."/>
        </authorList>
    </citation>
    <scope>NUCLEOTIDE SEQUENCE [LARGE SCALE GENOMIC DNA]</scope>
    <source>
        <strain evidence="13">4085684</strain>
    </source>
</reference>
<dbReference type="AlphaFoldDB" id="F8B5G8"/>
<evidence type="ECO:0000256" key="6">
    <source>
        <dbReference type="ARBA" id="ARBA00022603"/>
    </source>
</evidence>
<evidence type="ECO:0000256" key="3">
    <source>
        <dbReference type="ARBA" id="ARBA00011890"/>
    </source>
</evidence>
<dbReference type="CDD" id="cd02440">
    <property type="entry name" value="AdoMet_MTases"/>
    <property type="match status" value="1"/>
</dbReference>
<keyword evidence="5" id="KW-0963">Cytoplasm</keyword>
<evidence type="ECO:0000313" key="13">
    <source>
        <dbReference type="Proteomes" id="UP000001549"/>
    </source>
</evidence>
<dbReference type="Pfam" id="PF01135">
    <property type="entry name" value="PCMT"/>
    <property type="match status" value="1"/>
</dbReference>
<organism evidence="12 13">
    <name type="scientific">Candidatus Protofrankia datiscae</name>
    <dbReference type="NCBI Taxonomy" id="2716812"/>
    <lineage>
        <taxon>Bacteria</taxon>
        <taxon>Bacillati</taxon>
        <taxon>Actinomycetota</taxon>
        <taxon>Actinomycetes</taxon>
        <taxon>Frankiales</taxon>
        <taxon>Frankiaceae</taxon>
        <taxon>Protofrankia</taxon>
    </lineage>
</organism>
<dbReference type="SUPFAM" id="SSF53335">
    <property type="entry name" value="S-adenosyl-L-methionine-dependent methyltransferases"/>
    <property type="match status" value="1"/>
</dbReference>
<evidence type="ECO:0000256" key="1">
    <source>
        <dbReference type="ARBA" id="ARBA00004496"/>
    </source>
</evidence>
<evidence type="ECO:0000313" key="12">
    <source>
        <dbReference type="EMBL" id="AEH08026.1"/>
    </source>
</evidence>
<evidence type="ECO:0000256" key="9">
    <source>
        <dbReference type="ARBA" id="ARBA00030757"/>
    </source>
</evidence>
<evidence type="ECO:0000256" key="10">
    <source>
        <dbReference type="ARBA" id="ARBA00031323"/>
    </source>
</evidence>
<dbReference type="InterPro" id="IPR029063">
    <property type="entry name" value="SAM-dependent_MTases_sf"/>
</dbReference>
<dbReference type="RefSeq" id="WP_013872016.1">
    <property type="nucleotide sequence ID" value="NC_015656.1"/>
</dbReference>
<evidence type="ECO:0000256" key="8">
    <source>
        <dbReference type="ARBA" id="ARBA00022691"/>
    </source>
</evidence>
<proteinExistence type="inferred from homology"/>
<dbReference type="GO" id="GO:0004719">
    <property type="term" value="F:protein-L-isoaspartate (D-aspartate) O-methyltransferase activity"/>
    <property type="evidence" value="ECO:0007669"/>
    <property type="project" value="UniProtKB-EC"/>
</dbReference>
<comment type="similarity">
    <text evidence="2">Belongs to the methyltransferase superfamily. L-isoaspartyl/D-aspartyl protein methyltransferase family.</text>
</comment>
<comment type="subcellular location">
    <subcellularLocation>
        <location evidence="1">Cytoplasm</location>
    </subcellularLocation>
</comment>
<evidence type="ECO:0000256" key="5">
    <source>
        <dbReference type="ARBA" id="ARBA00022490"/>
    </source>
</evidence>
<name>F8B5G8_9ACTN</name>
<evidence type="ECO:0000256" key="4">
    <source>
        <dbReference type="ARBA" id="ARBA00013346"/>
    </source>
</evidence>
<keyword evidence="13" id="KW-1185">Reference proteome</keyword>
<dbReference type="PANTHER" id="PTHR11579">
    <property type="entry name" value="PROTEIN-L-ISOASPARTATE O-METHYLTRANSFERASE"/>
    <property type="match status" value="1"/>
</dbReference>
<evidence type="ECO:0000256" key="7">
    <source>
        <dbReference type="ARBA" id="ARBA00022679"/>
    </source>
</evidence>
<dbReference type="KEGG" id="fsy:FsymDg_0482"/>
<dbReference type="STRING" id="656024.FsymDg_0482"/>
<dbReference type="PROSITE" id="PS01279">
    <property type="entry name" value="PCMT"/>
    <property type="match status" value="1"/>
</dbReference>
<dbReference type="Gene3D" id="3.40.50.150">
    <property type="entry name" value="Vaccinia Virus protein VP39"/>
    <property type="match status" value="1"/>
</dbReference>
<accession>F8B5G8</accession>
<keyword evidence="8" id="KW-0949">S-adenosyl-L-methionine</keyword>
<dbReference type="HOGENOM" id="CLU_037629_0_1_11"/>